<protein>
    <submittedName>
        <fullName evidence="3">DUF3558 domain-containing protein</fullName>
    </submittedName>
</protein>
<dbReference type="Proteomes" id="UP000294723">
    <property type="component" value="Unassembled WGS sequence"/>
</dbReference>
<feature type="signal peptide" evidence="2">
    <location>
        <begin position="1"/>
        <end position="17"/>
    </location>
</feature>
<evidence type="ECO:0000313" key="4">
    <source>
        <dbReference type="Proteomes" id="UP000294723"/>
    </source>
</evidence>
<comment type="caution">
    <text evidence="3">The sequence shown here is derived from an EMBL/GenBank/DDBJ whole genome shotgun (WGS) entry which is preliminary data.</text>
</comment>
<organism evidence="3 4">
    <name type="scientific">Saccharopolyspora karakumensis</name>
    <dbReference type="NCBI Taxonomy" id="2530386"/>
    <lineage>
        <taxon>Bacteria</taxon>
        <taxon>Bacillati</taxon>
        <taxon>Actinomycetota</taxon>
        <taxon>Actinomycetes</taxon>
        <taxon>Pseudonocardiales</taxon>
        <taxon>Pseudonocardiaceae</taxon>
        <taxon>Saccharopolyspora</taxon>
    </lineage>
</organism>
<proteinExistence type="predicted"/>
<evidence type="ECO:0000256" key="2">
    <source>
        <dbReference type="SAM" id="SignalP"/>
    </source>
</evidence>
<dbReference type="EMBL" id="SMLA01000034">
    <property type="protein sequence ID" value="TDD85662.1"/>
    <property type="molecule type" value="Genomic_DNA"/>
</dbReference>
<name>A0A4R5BNU9_9PSEU</name>
<reference evidence="3 4" key="1">
    <citation type="submission" date="2019-03" db="EMBL/GenBank/DDBJ databases">
        <title>Draft genome sequences of novel Actinobacteria.</title>
        <authorList>
            <person name="Sahin N."/>
            <person name="Ay H."/>
            <person name="Saygin H."/>
        </authorList>
    </citation>
    <scope>NUCLEOTIDE SEQUENCE [LARGE SCALE GENOMIC DNA]</scope>
    <source>
        <strain evidence="3 4">5K548</strain>
    </source>
</reference>
<feature type="region of interest" description="Disordered" evidence="1">
    <location>
        <begin position="19"/>
        <end position="54"/>
    </location>
</feature>
<evidence type="ECO:0000313" key="3">
    <source>
        <dbReference type="EMBL" id="TDD85662.1"/>
    </source>
</evidence>
<evidence type="ECO:0000256" key="1">
    <source>
        <dbReference type="SAM" id="MobiDB-lite"/>
    </source>
</evidence>
<feature type="chain" id="PRO_5039662629" evidence="2">
    <location>
        <begin position="18"/>
        <end position="183"/>
    </location>
</feature>
<dbReference type="AlphaFoldDB" id="A0A4R5BNU9"/>
<keyword evidence="2" id="KW-0732">Signal</keyword>
<dbReference type="PROSITE" id="PS51257">
    <property type="entry name" value="PROKAR_LIPOPROTEIN"/>
    <property type="match status" value="1"/>
</dbReference>
<feature type="compositionally biased region" description="Low complexity" evidence="1">
    <location>
        <begin position="29"/>
        <end position="48"/>
    </location>
</feature>
<sequence>MRKGLAIGSVLASFVLAGCSGNGGTTETPSSAPAESPAPPSSSRQAPAKSVQLADQCMSLPQDQHQALGVTMPPQPRESNGKPGCTYVSGQAGSDQGWNAFVTVTTTETMQGFTETTANVVPAEVAGYPAAQSGNEGRNCMVSVDVSDQGSVFVNAISRVQNVNACDVGKQIAGAVVQNLPNA</sequence>
<dbReference type="InterPro" id="IPR024520">
    <property type="entry name" value="DUF3558"/>
</dbReference>
<keyword evidence="4" id="KW-1185">Reference proteome</keyword>
<accession>A0A4R5BNU9</accession>
<gene>
    <name evidence="3" type="ORF">E1202_20465</name>
</gene>
<dbReference type="Pfam" id="PF12079">
    <property type="entry name" value="DUF3558"/>
    <property type="match status" value="1"/>
</dbReference>